<evidence type="ECO:0000256" key="5">
    <source>
        <dbReference type="SAM" id="Phobius"/>
    </source>
</evidence>
<dbReference type="PANTHER" id="PTHR31154:SF4">
    <property type="entry name" value="MEMBRANE TRANSPORTER PROTEIN"/>
    <property type="match status" value="1"/>
</dbReference>
<keyword evidence="4 5" id="KW-0472">Membrane</keyword>
<feature type="transmembrane region" description="Helical" evidence="5">
    <location>
        <begin position="330"/>
        <end position="348"/>
    </location>
</feature>
<comment type="caution">
    <text evidence="6">The sequence shown here is derived from an EMBL/GenBank/DDBJ whole genome shotgun (WGS) entry which is preliminary data.</text>
</comment>
<dbReference type="Proteomes" id="UP001176961">
    <property type="component" value="Unassembled WGS sequence"/>
</dbReference>
<feature type="transmembrane region" description="Helical" evidence="5">
    <location>
        <begin position="140"/>
        <end position="159"/>
    </location>
</feature>
<dbReference type="PANTHER" id="PTHR31154">
    <property type="entry name" value="MEMBRANE TRANSPORTER PROTEIN"/>
    <property type="match status" value="1"/>
</dbReference>
<evidence type="ECO:0000256" key="3">
    <source>
        <dbReference type="ARBA" id="ARBA00022989"/>
    </source>
</evidence>
<reference evidence="6" key="1">
    <citation type="submission" date="2023-07" db="EMBL/GenBank/DDBJ databases">
        <authorList>
            <consortium name="CYATHOMIX"/>
        </authorList>
    </citation>
    <scope>NUCLEOTIDE SEQUENCE</scope>
    <source>
        <strain evidence="6">N/A</strain>
    </source>
</reference>
<evidence type="ECO:0000256" key="4">
    <source>
        <dbReference type="ARBA" id="ARBA00023136"/>
    </source>
</evidence>
<evidence type="ECO:0000256" key="2">
    <source>
        <dbReference type="ARBA" id="ARBA00022692"/>
    </source>
</evidence>
<feature type="transmembrane region" description="Helical" evidence="5">
    <location>
        <begin position="276"/>
        <end position="295"/>
    </location>
</feature>
<feature type="transmembrane region" description="Helical" evidence="5">
    <location>
        <begin position="65"/>
        <end position="82"/>
    </location>
</feature>
<dbReference type="AlphaFoldDB" id="A0AA36GRS9"/>
<evidence type="ECO:0000313" key="6">
    <source>
        <dbReference type="EMBL" id="CAJ0596939.1"/>
    </source>
</evidence>
<dbReference type="EMBL" id="CATQJL010000223">
    <property type="protein sequence ID" value="CAJ0596939.1"/>
    <property type="molecule type" value="Genomic_DNA"/>
</dbReference>
<evidence type="ECO:0000313" key="7">
    <source>
        <dbReference type="Proteomes" id="UP001176961"/>
    </source>
</evidence>
<protein>
    <submittedName>
        <fullName evidence="6">Uncharacterized protein</fullName>
    </submittedName>
</protein>
<keyword evidence="7" id="KW-1185">Reference proteome</keyword>
<sequence length="398" mass="44396">MVGIYPSKTVNGSIQPNISDPPKLAKKSFFRKYFMAGQQMSDPTDQHVPDDADFVERFLITKRKYIAFCLPVILVHIFWWLTAYRYNWLPLFAYRWQMPAVMVIGSTVAGMTSEGGGAVAFPVMTLLLHIDPISARDFSLMIQSFGMGCALFVVLFMRVKIEERGLLFGCMGSIPGMCLGFAFVDDMFDAAQKKMLFVSIWASFAAALFLLNSHKKRVTYASIPDFKPWKAAVLVLTGFVGGIFTSFAGSGADICVFSVTTLLFRISEKTATPTTVVLMGINSMVGFYCRFIWYGNVTDLTIEYLKVTIPVACTMAPFGSFLGSHFHRQVLACFVYILEALSVIGFLITSPPLYLIFIGAGIIAIAFLFFYFLSRMGEKVLKSFESEKGLDRNSIRNP</sequence>
<dbReference type="InterPro" id="IPR002781">
    <property type="entry name" value="TM_pro_TauE-like"/>
</dbReference>
<comment type="subcellular location">
    <subcellularLocation>
        <location evidence="1">Membrane</location>
        <topology evidence="1">Multi-pass membrane protein</topology>
    </subcellularLocation>
</comment>
<keyword evidence="3 5" id="KW-1133">Transmembrane helix</keyword>
<evidence type="ECO:0000256" key="1">
    <source>
        <dbReference type="ARBA" id="ARBA00004141"/>
    </source>
</evidence>
<keyword evidence="2 5" id="KW-0812">Transmembrane</keyword>
<feature type="transmembrane region" description="Helical" evidence="5">
    <location>
        <begin position="165"/>
        <end position="183"/>
    </location>
</feature>
<organism evidence="6 7">
    <name type="scientific">Cylicocyclus nassatus</name>
    <name type="common">Nematode worm</name>
    <dbReference type="NCBI Taxonomy" id="53992"/>
    <lineage>
        <taxon>Eukaryota</taxon>
        <taxon>Metazoa</taxon>
        <taxon>Ecdysozoa</taxon>
        <taxon>Nematoda</taxon>
        <taxon>Chromadorea</taxon>
        <taxon>Rhabditida</taxon>
        <taxon>Rhabditina</taxon>
        <taxon>Rhabditomorpha</taxon>
        <taxon>Strongyloidea</taxon>
        <taxon>Strongylidae</taxon>
        <taxon>Cylicocyclus</taxon>
    </lineage>
</organism>
<proteinExistence type="predicted"/>
<feature type="transmembrane region" description="Helical" evidence="5">
    <location>
        <begin position="354"/>
        <end position="373"/>
    </location>
</feature>
<dbReference type="GO" id="GO:0016020">
    <property type="term" value="C:membrane"/>
    <property type="evidence" value="ECO:0007669"/>
    <property type="project" value="UniProtKB-SubCell"/>
</dbReference>
<feature type="transmembrane region" description="Helical" evidence="5">
    <location>
        <begin position="195"/>
        <end position="211"/>
    </location>
</feature>
<name>A0AA36GRS9_CYLNA</name>
<gene>
    <name evidence="6" type="ORF">CYNAS_LOCUS8922</name>
</gene>
<dbReference type="Pfam" id="PF01925">
    <property type="entry name" value="TauE"/>
    <property type="match status" value="1"/>
</dbReference>
<accession>A0AA36GRS9</accession>
<feature type="transmembrane region" description="Helical" evidence="5">
    <location>
        <begin position="231"/>
        <end position="264"/>
    </location>
</feature>